<dbReference type="GO" id="GO:0016757">
    <property type="term" value="F:glycosyltransferase activity"/>
    <property type="evidence" value="ECO:0007669"/>
    <property type="project" value="UniProtKB-KW"/>
</dbReference>
<comment type="caution">
    <text evidence="5">The sequence shown here is derived from an EMBL/GenBank/DDBJ whole genome shotgun (WGS) entry which is preliminary data.</text>
</comment>
<protein>
    <submittedName>
        <fullName evidence="5">Glycosyl transferase</fullName>
    </submittedName>
</protein>
<evidence type="ECO:0000256" key="3">
    <source>
        <dbReference type="ARBA" id="ARBA00022679"/>
    </source>
</evidence>
<dbReference type="Gene3D" id="3.90.550.10">
    <property type="entry name" value="Spore Coat Polysaccharide Biosynthesis Protein SpsA, Chain A"/>
    <property type="match status" value="1"/>
</dbReference>
<dbReference type="EMBL" id="QFPX01000001">
    <property type="protein sequence ID" value="PZQ57667.1"/>
    <property type="molecule type" value="Genomic_DNA"/>
</dbReference>
<evidence type="ECO:0000259" key="4">
    <source>
        <dbReference type="Pfam" id="PF00535"/>
    </source>
</evidence>
<evidence type="ECO:0000256" key="2">
    <source>
        <dbReference type="ARBA" id="ARBA00022676"/>
    </source>
</evidence>
<sequence>MNTVGFVIIGRNEGARLTLAIDSVLRQVSRAVYVDSGSADGSVSLAEGRGLAVVELDPARPFTAARARNAGFAWLTANHPDLEFVHFIDGDCELVPGWLERALAAIRSDERLAAVCGRRRERYPGASPYNRLCDREWNTPTGLRDTCGGDALFRIAPFRSAGGFREDLIAGEEPDLCHRIRRQDWQILRVDAEMTIHDAAMTRFSQWWQRNRRSGYATAEAFALRGQGDARLRREVTSNVLWALPPMWLLWPLLWSRIFMRSGALAATFLTLGKLPHCQGQMQYWWSTYRSRINRREARLIEYK</sequence>
<dbReference type="Pfam" id="PF00535">
    <property type="entry name" value="Glycos_transf_2"/>
    <property type="match status" value="1"/>
</dbReference>
<feature type="domain" description="Glycosyltransferase 2-like" evidence="4">
    <location>
        <begin position="7"/>
        <end position="131"/>
    </location>
</feature>
<comment type="similarity">
    <text evidence="1">Belongs to the glycosyltransferase 2 family.</text>
</comment>
<organism evidence="5 6">
    <name type="scientific">Novosphingobium pentaromativorans</name>
    <dbReference type="NCBI Taxonomy" id="205844"/>
    <lineage>
        <taxon>Bacteria</taxon>
        <taxon>Pseudomonadati</taxon>
        <taxon>Pseudomonadota</taxon>
        <taxon>Alphaproteobacteria</taxon>
        <taxon>Sphingomonadales</taxon>
        <taxon>Sphingomonadaceae</taxon>
        <taxon>Novosphingobium</taxon>
    </lineage>
</organism>
<dbReference type="PANTHER" id="PTHR43179">
    <property type="entry name" value="RHAMNOSYLTRANSFERASE WBBL"/>
    <property type="match status" value="1"/>
</dbReference>
<dbReference type="AlphaFoldDB" id="A0A2W5QIQ7"/>
<keyword evidence="2" id="KW-0328">Glycosyltransferase</keyword>
<keyword evidence="3 5" id="KW-0808">Transferase</keyword>
<gene>
    <name evidence="5" type="ORF">DI555_01770</name>
</gene>
<evidence type="ECO:0000256" key="1">
    <source>
        <dbReference type="ARBA" id="ARBA00006739"/>
    </source>
</evidence>
<dbReference type="InterPro" id="IPR029044">
    <property type="entry name" value="Nucleotide-diphossugar_trans"/>
</dbReference>
<accession>A0A2W5QIQ7</accession>
<name>A0A2W5QIQ7_9SPHN</name>
<evidence type="ECO:0000313" key="6">
    <source>
        <dbReference type="Proteomes" id="UP000249082"/>
    </source>
</evidence>
<dbReference type="InterPro" id="IPR001173">
    <property type="entry name" value="Glyco_trans_2-like"/>
</dbReference>
<proteinExistence type="inferred from homology"/>
<dbReference type="PANTHER" id="PTHR43179:SF12">
    <property type="entry name" value="GALACTOFURANOSYLTRANSFERASE GLFT2"/>
    <property type="match status" value="1"/>
</dbReference>
<dbReference type="Proteomes" id="UP000249082">
    <property type="component" value="Unassembled WGS sequence"/>
</dbReference>
<reference evidence="5 6" key="1">
    <citation type="submission" date="2017-08" db="EMBL/GenBank/DDBJ databases">
        <title>Infants hospitalized years apart are colonized by the same room-sourced microbial strains.</title>
        <authorList>
            <person name="Brooks B."/>
            <person name="Olm M.R."/>
            <person name="Firek B.A."/>
            <person name="Baker R."/>
            <person name="Thomas B.C."/>
            <person name="Morowitz M.J."/>
            <person name="Banfield J.F."/>
        </authorList>
    </citation>
    <scope>NUCLEOTIDE SEQUENCE [LARGE SCALE GENOMIC DNA]</scope>
    <source>
        <strain evidence="5">S2_005_002_R2_33</strain>
    </source>
</reference>
<dbReference type="SUPFAM" id="SSF53448">
    <property type="entry name" value="Nucleotide-diphospho-sugar transferases"/>
    <property type="match status" value="1"/>
</dbReference>
<evidence type="ECO:0000313" key="5">
    <source>
        <dbReference type="EMBL" id="PZQ57667.1"/>
    </source>
</evidence>